<dbReference type="CDD" id="cd00056">
    <property type="entry name" value="ENDO3c"/>
    <property type="match status" value="1"/>
</dbReference>
<feature type="domain" description="HhH-GPD" evidence="5">
    <location>
        <begin position="54"/>
        <end position="206"/>
    </location>
</feature>
<comment type="catalytic activity">
    <reaction evidence="1">
        <text>Hydrolysis of alkylated DNA, releasing 3-methyladenine, 3-methylguanine, 7-methylguanine and 7-methyladenine.</text>
        <dbReference type="EC" id="3.2.2.21"/>
    </reaction>
</comment>
<dbReference type="GO" id="GO:0043916">
    <property type="term" value="F:DNA-7-methylguanine glycosylase activity"/>
    <property type="evidence" value="ECO:0007669"/>
    <property type="project" value="TreeGrafter"/>
</dbReference>
<dbReference type="InterPro" id="IPR011257">
    <property type="entry name" value="DNA_glycosylase"/>
</dbReference>
<dbReference type="GO" id="GO:0005737">
    <property type="term" value="C:cytoplasm"/>
    <property type="evidence" value="ECO:0007669"/>
    <property type="project" value="TreeGrafter"/>
</dbReference>
<dbReference type="RefSeq" id="WP_226588083.1">
    <property type="nucleotide sequence ID" value="NZ_BLAY01000128.1"/>
</dbReference>
<evidence type="ECO:0000259" key="5">
    <source>
        <dbReference type="SMART" id="SM00478"/>
    </source>
</evidence>
<keyword evidence="3" id="KW-0227">DNA damage</keyword>
<evidence type="ECO:0000256" key="1">
    <source>
        <dbReference type="ARBA" id="ARBA00000086"/>
    </source>
</evidence>
<dbReference type="Gene3D" id="1.10.340.30">
    <property type="entry name" value="Hypothetical protein, domain 2"/>
    <property type="match status" value="1"/>
</dbReference>
<name>A0AAV3XGT6_9CYAN</name>
<dbReference type="SUPFAM" id="SSF48150">
    <property type="entry name" value="DNA-glycosylase"/>
    <property type="match status" value="1"/>
</dbReference>
<keyword evidence="4" id="KW-0234">DNA repair</keyword>
<evidence type="ECO:0000256" key="3">
    <source>
        <dbReference type="ARBA" id="ARBA00022763"/>
    </source>
</evidence>
<dbReference type="PANTHER" id="PTHR43003:SF5">
    <property type="entry name" value="DNA-3-METHYLADENINE GLYCOSYLASE"/>
    <property type="match status" value="1"/>
</dbReference>
<dbReference type="GO" id="GO:0032993">
    <property type="term" value="C:protein-DNA complex"/>
    <property type="evidence" value="ECO:0007669"/>
    <property type="project" value="TreeGrafter"/>
</dbReference>
<evidence type="ECO:0000256" key="2">
    <source>
        <dbReference type="ARBA" id="ARBA00012000"/>
    </source>
</evidence>
<gene>
    <name evidence="6" type="ORF">MiSe_64410</name>
</gene>
<protein>
    <recommendedName>
        <fullName evidence="2">DNA-3-methyladenine glycosylase II</fullName>
        <ecNumber evidence="2">3.2.2.21</ecNumber>
    </recommendedName>
</protein>
<dbReference type="GO" id="GO:0032131">
    <property type="term" value="F:alkylated DNA binding"/>
    <property type="evidence" value="ECO:0007669"/>
    <property type="project" value="TreeGrafter"/>
</dbReference>
<dbReference type="GO" id="GO:0006307">
    <property type="term" value="P:DNA alkylation repair"/>
    <property type="evidence" value="ECO:0007669"/>
    <property type="project" value="TreeGrafter"/>
</dbReference>
<proteinExistence type="predicted"/>
<dbReference type="EMBL" id="BLAY01000128">
    <property type="protein sequence ID" value="GET41629.1"/>
    <property type="molecule type" value="Genomic_DNA"/>
</dbReference>
<evidence type="ECO:0000256" key="4">
    <source>
        <dbReference type="ARBA" id="ARBA00023204"/>
    </source>
</evidence>
<dbReference type="GO" id="GO:0008725">
    <property type="term" value="F:DNA-3-methyladenine glycosylase activity"/>
    <property type="evidence" value="ECO:0007669"/>
    <property type="project" value="TreeGrafter"/>
</dbReference>
<dbReference type="Gene3D" id="1.10.1670.40">
    <property type="match status" value="1"/>
</dbReference>
<dbReference type="GO" id="GO:0006285">
    <property type="term" value="P:base-excision repair, AP site formation"/>
    <property type="evidence" value="ECO:0007669"/>
    <property type="project" value="TreeGrafter"/>
</dbReference>
<sequence>MLTEFTSLTPETIAHGVGELASRDRDLARIVEQFGYPPNWQCEPGFIGLIETIVGQQVSVASAKAIFKRLSNIVVPLTPENLLTYDDLQLQAAGLSRQKISYCRGLAQAITNGKIDLDKLALEDAATIRTELKQIKGIGDWTVDNYLLMSLQRPDVFPKGDLGLIVAYQKLKSLATRPTPKELEKIAEKWRPWRAIAARLLWHYYLSIPTKI</sequence>
<evidence type="ECO:0000313" key="7">
    <source>
        <dbReference type="Proteomes" id="UP001050975"/>
    </source>
</evidence>
<dbReference type="SMART" id="SM00478">
    <property type="entry name" value="ENDO3c"/>
    <property type="match status" value="1"/>
</dbReference>
<reference evidence="6" key="1">
    <citation type="submission" date="2019-10" db="EMBL/GenBank/DDBJ databases">
        <title>Draft genome sequece of Microseira wollei NIES-4236.</title>
        <authorList>
            <person name="Yamaguchi H."/>
            <person name="Suzuki S."/>
            <person name="Kawachi M."/>
        </authorList>
    </citation>
    <scope>NUCLEOTIDE SEQUENCE</scope>
    <source>
        <strain evidence="6">NIES-4236</strain>
    </source>
</reference>
<dbReference type="Proteomes" id="UP001050975">
    <property type="component" value="Unassembled WGS sequence"/>
</dbReference>
<accession>A0AAV3XGT6</accession>
<evidence type="ECO:0000313" key="6">
    <source>
        <dbReference type="EMBL" id="GET41629.1"/>
    </source>
</evidence>
<dbReference type="InterPro" id="IPR051912">
    <property type="entry name" value="Alkylbase_DNA_Glycosylase/TA"/>
</dbReference>
<dbReference type="EC" id="3.2.2.21" evidence="2"/>
<dbReference type="PANTHER" id="PTHR43003">
    <property type="entry name" value="DNA-3-METHYLADENINE GLYCOSYLASE"/>
    <property type="match status" value="1"/>
</dbReference>
<comment type="caution">
    <text evidence="6">The sequence shown here is derived from an EMBL/GenBank/DDBJ whole genome shotgun (WGS) entry which is preliminary data.</text>
</comment>
<organism evidence="6 7">
    <name type="scientific">Microseira wollei NIES-4236</name>
    <dbReference type="NCBI Taxonomy" id="2530354"/>
    <lineage>
        <taxon>Bacteria</taxon>
        <taxon>Bacillati</taxon>
        <taxon>Cyanobacteriota</taxon>
        <taxon>Cyanophyceae</taxon>
        <taxon>Oscillatoriophycideae</taxon>
        <taxon>Aerosakkonematales</taxon>
        <taxon>Aerosakkonemataceae</taxon>
        <taxon>Microseira</taxon>
    </lineage>
</organism>
<dbReference type="InterPro" id="IPR003265">
    <property type="entry name" value="HhH-GPD_domain"/>
</dbReference>
<dbReference type="Pfam" id="PF00730">
    <property type="entry name" value="HhH-GPD"/>
    <property type="match status" value="1"/>
</dbReference>
<dbReference type="AlphaFoldDB" id="A0AAV3XGT6"/>
<keyword evidence="7" id="KW-1185">Reference proteome</keyword>